<dbReference type="AlphaFoldDB" id="A0A9D6V308"/>
<feature type="transmembrane region" description="Helical" evidence="9">
    <location>
        <begin position="12"/>
        <end position="31"/>
    </location>
</feature>
<dbReference type="Proteomes" id="UP000807825">
    <property type="component" value="Unassembled WGS sequence"/>
</dbReference>
<dbReference type="PANTHER" id="PTHR11795">
    <property type="entry name" value="BRANCHED-CHAIN AMINO ACID TRANSPORT SYSTEM PERMEASE PROTEIN LIVH"/>
    <property type="match status" value="1"/>
</dbReference>
<keyword evidence="6 9" id="KW-1133">Transmembrane helix</keyword>
<dbReference type="InterPro" id="IPR001851">
    <property type="entry name" value="ABC_transp_permease"/>
</dbReference>
<feature type="transmembrane region" description="Helical" evidence="9">
    <location>
        <begin position="130"/>
        <end position="153"/>
    </location>
</feature>
<reference evidence="10" key="1">
    <citation type="submission" date="2020-07" db="EMBL/GenBank/DDBJ databases">
        <title>Huge and variable diversity of episymbiotic CPR bacteria and DPANN archaea in groundwater ecosystems.</title>
        <authorList>
            <person name="He C.Y."/>
            <person name="Keren R."/>
            <person name="Whittaker M."/>
            <person name="Farag I.F."/>
            <person name="Doudna J."/>
            <person name="Cate J.H.D."/>
            <person name="Banfield J.F."/>
        </authorList>
    </citation>
    <scope>NUCLEOTIDE SEQUENCE</scope>
    <source>
        <strain evidence="10">NC_groundwater_1664_Pr3_B-0.1um_52_9</strain>
    </source>
</reference>
<accession>A0A9D6V308</accession>
<protein>
    <submittedName>
        <fullName evidence="10">Branched-chain amino acid ABC transporter permease</fullName>
    </submittedName>
</protein>
<keyword evidence="4 9" id="KW-0812">Transmembrane</keyword>
<keyword evidence="3" id="KW-1003">Cell membrane</keyword>
<evidence type="ECO:0000256" key="2">
    <source>
        <dbReference type="ARBA" id="ARBA00022448"/>
    </source>
</evidence>
<dbReference type="Pfam" id="PF02653">
    <property type="entry name" value="BPD_transp_2"/>
    <property type="match status" value="1"/>
</dbReference>
<evidence type="ECO:0000313" key="10">
    <source>
        <dbReference type="EMBL" id="MBI5250594.1"/>
    </source>
</evidence>
<evidence type="ECO:0000256" key="1">
    <source>
        <dbReference type="ARBA" id="ARBA00004651"/>
    </source>
</evidence>
<dbReference type="GO" id="GO:0005886">
    <property type="term" value="C:plasma membrane"/>
    <property type="evidence" value="ECO:0007669"/>
    <property type="project" value="UniProtKB-SubCell"/>
</dbReference>
<evidence type="ECO:0000256" key="7">
    <source>
        <dbReference type="ARBA" id="ARBA00023136"/>
    </source>
</evidence>
<evidence type="ECO:0000256" key="4">
    <source>
        <dbReference type="ARBA" id="ARBA00022692"/>
    </source>
</evidence>
<evidence type="ECO:0000256" key="5">
    <source>
        <dbReference type="ARBA" id="ARBA00022970"/>
    </source>
</evidence>
<comment type="subcellular location">
    <subcellularLocation>
        <location evidence="1">Cell membrane</location>
        <topology evidence="1">Multi-pass membrane protein</topology>
    </subcellularLocation>
</comment>
<feature type="transmembrane region" description="Helical" evidence="9">
    <location>
        <begin position="266"/>
        <end position="286"/>
    </location>
</feature>
<comment type="similarity">
    <text evidence="8">Belongs to the binding-protein-dependent transport system permease family. LivHM subfamily.</text>
</comment>
<keyword evidence="5" id="KW-0029">Amino-acid transport</keyword>
<keyword evidence="2" id="KW-0813">Transport</keyword>
<evidence type="ECO:0000256" key="8">
    <source>
        <dbReference type="ARBA" id="ARBA00037998"/>
    </source>
</evidence>
<proteinExistence type="inferred from homology"/>
<feature type="transmembrane region" description="Helical" evidence="9">
    <location>
        <begin position="97"/>
        <end position="118"/>
    </location>
</feature>
<dbReference type="GO" id="GO:0006865">
    <property type="term" value="P:amino acid transport"/>
    <property type="evidence" value="ECO:0007669"/>
    <property type="project" value="UniProtKB-KW"/>
</dbReference>
<evidence type="ECO:0000256" key="6">
    <source>
        <dbReference type="ARBA" id="ARBA00022989"/>
    </source>
</evidence>
<organism evidence="10 11">
    <name type="scientific">Desulfomonile tiedjei</name>
    <dbReference type="NCBI Taxonomy" id="2358"/>
    <lineage>
        <taxon>Bacteria</taxon>
        <taxon>Pseudomonadati</taxon>
        <taxon>Thermodesulfobacteriota</taxon>
        <taxon>Desulfomonilia</taxon>
        <taxon>Desulfomonilales</taxon>
        <taxon>Desulfomonilaceae</taxon>
        <taxon>Desulfomonile</taxon>
    </lineage>
</organism>
<dbReference type="GO" id="GO:0022857">
    <property type="term" value="F:transmembrane transporter activity"/>
    <property type="evidence" value="ECO:0007669"/>
    <property type="project" value="InterPro"/>
</dbReference>
<dbReference type="InterPro" id="IPR052157">
    <property type="entry name" value="BCAA_transport_permease"/>
</dbReference>
<keyword evidence="7 9" id="KW-0472">Membrane</keyword>
<comment type="caution">
    <text evidence="10">The sequence shown here is derived from an EMBL/GenBank/DDBJ whole genome shotgun (WGS) entry which is preliminary data.</text>
</comment>
<dbReference type="CDD" id="cd06582">
    <property type="entry name" value="TM_PBP1_LivH_like"/>
    <property type="match status" value="1"/>
</dbReference>
<feature type="transmembrane region" description="Helical" evidence="9">
    <location>
        <begin position="190"/>
        <end position="215"/>
    </location>
</feature>
<feature type="transmembrane region" description="Helical" evidence="9">
    <location>
        <begin position="227"/>
        <end position="246"/>
    </location>
</feature>
<evidence type="ECO:0000313" key="11">
    <source>
        <dbReference type="Proteomes" id="UP000807825"/>
    </source>
</evidence>
<dbReference type="EMBL" id="JACRDE010000366">
    <property type="protein sequence ID" value="MBI5250594.1"/>
    <property type="molecule type" value="Genomic_DNA"/>
</dbReference>
<sequence length="289" mass="30596">MTLLSETVQYAISGVTAGSIYAVIGICWSVVYLITKVLNFTTGEFVMLGGMLTWAFHRLGFGLLPSVFFAVACTTAISMLLERFVIRPIRFPTEMTYMMITIASASVIKGLVLLQWGSESRRIEPFFGTGVIHILGAGVTSQVLCVVALMSLITLSLHLFLNHTLMGTALRASAINLTGARLIGIDVGKFRLFCFGLAGGLGAVTGIVTAPITFTGYEIGMLTGLKGLVAAIAGGWSMTGTVAAGLTLGLLEGFGAGFVSTGLKDVLALLVMILFLILRTISLPGMRKR</sequence>
<evidence type="ECO:0000256" key="9">
    <source>
        <dbReference type="SAM" id="Phobius"/>
    </source>
</evidence>
<feature type="transmembrane region" description="Helical" evidence="9">
    <location>
        <begin position="165"/>
        <end position="184"/>
    </location>
</feature>
<feature type="transmembrane region" description="Helical" evidence="9">
    <location>
        <begin position="63"/>
        <end position="85"/>
    </location>
</feature>
<name>A0A9D6V308_9BACT</name>
<evidence type="ECO:0000256" key="3">
    <source>
        <dbReference type="ARBA" id="ARBA00022475"/>
    </source>
</evidence>
<dbReference type="PANTHER" id="PTHR11795:SF450">
    <property type="entry name" value="ABC TRANSPORTER PERMEASE PROTEIN"/>
    <property type="match status" value="1"/>
</dbReference>
<gene>
    <name evidence="10" type="ORF">HY912_13975</name>
</gene>